<dbReference type="Gene3D" id="3.30.450.20">
    <property type="entry name" value="PAS domain"/>
    <property type="match status" value="2"/>
</dbReference>
<dbReference type="Pfam" id="PF08447">
    <property type="entry name" value="PAS_3"/>
    <property type="match status" value="1"/>
</dbReference>
<accession>A0ABV6DLY6</accession>
<evidence type="ECO:0000259" key="4">
    <source>
        <dbReference type="PROSITE" id="PS50887"/>
    </source>
</evidence>
<keyword evidence="6" id="KW-1185">Reference proteome</keyword>
<dbReference type="InterPro" id="IPR003018">
    <property type="entry name" value="GAF"/>
</dbReference>
<feature type="domain" description="PAC" evidence="3">
    <location>
        <begin position="352"/>
        <end position="403"/>
    </location>
</feature>
<dbReference type="InterPro" id="IPR029787">
    <property type="entry name" value="Nucleotide_cyclase"/>
</dbReference>
<dbReference type="InterPro" id="IPR000014">
    <property type="entry name" value="PAS"/>
</dbReference>
<evidence type="ECO:0000259" key="3">
    <source>
        <dbReference type="PROSITE" id="PS50113"/>
    </source>
</evidence>
<dbReference type="SMART" id="SM00267">
    <property type="entry name" value="GGDEF"/>
    <property type="match status" value="1"/>
</dbReference>
<evidence type="ECO:0000313" key="5">
    <source>
        <dbReference type="EMBL" id="MFC0213659.1"/>
    </source>
</evidence>
<dbReference type="EMBL" id="JBHLWN010000060">
    <property type="protein sequence ID" value="MFC0213659.1"/>
    <property type="molecule type" value="Genomic_DNA"/>
</dbReference>
<protein>
    <submittedName>
        <fullName evidence="5">Diguanylate cyclase</fullName>
        <ecNumber evidence="5">2.7.7.65</ecNumber>
    </submittedName>
</protein>
<organism evidence="5 6">
    <name type="scientific">Paenibacillus chartarius</name>
    <dbReference type="NCBI Taxonomy" id="747481"/>
    <lineage>
        <taxon>Bacteria</taxon>
        <taxon>Bacillati</taxon>
        <taxon>Bacillota</taxon>
        <taxon>Bacilli</taxon>
        <taxon>Bacillales</taxon>
        <taxon>Paenibacillaceae</taxon>
        <taxon>Paenibacillus</taxon>
    </lineage>
</organism>
<keyword evidence="1" id="KW-0175">Coiled coil</keyword>
<dbReference type="InterPro" id="IPR043128">
    <property type="entry name" value="Rev_trsase/Diguanyl_cyclase"/>
</dbReference>
<dbReference type="Pfam" id="PF00990">
    <property type="entry name" value="GGDEF"/>
    <property type="match status" value="1"/>
</dbReference>
<feature type="domain" description="PAS" evidence="2">
    <location>
        <begin position="279"/>
        <end position="348"/>
    </location>
</feature>
<sequence>MMQAEWARLTGSGGRAETLYQKAVQLAGEGSFIRYKALSNELAGKYYRDKDYQDLALYYFRQAAYYYSVWGAKGKVRQLERDYGVHSAAAARIPAPVDGTISVTVESIDIRTIMMASQALSKEIGLGQLLNTLMEIVIVNAGAQRGCIRVMTGSGLVVEGEYEAEGDAIRVTKYDGNEYDFYPKSMFDAAAEKQETVILDDAESDHPYRHDPYLLQYRPKSVLCMPLMNQNKVTAIIYLENNLVSGAFTKERLQTIDLLSREMVYSLENASLYSDLERSEEKYRELVGHLMDGIVIVQNDRFVFVNEAMADMVGSTVDLLTGDRFERYVHHEDLPIARQYHKGLLNGEGEFAEYEIRLTHPEISREIIAIFKAAVIQYSERPAILGTVKDITERKRAEEELRTHRFRLEELVAERTEQLEDKNEQLNKYIDIVDKHVMIMHTDTAGQITSVSEEFCRISGYTKEELAGRNHGFLVPAGPASSSTRLWELQAAADTVWKGELVQITKDGSTLWLDITVEPVKDQGRIAGYAFIGHNITDKKRIEQLSITDELTGLYNRRHFSDVFGREVDRASAAGEPLSLFLLDIDYYKKYNDTYGHFEGDTVLRKLGAVIREQLVGTGCTAFRLGGEEFGVLCAGLDAQQSYELAHKIRASVEALCIPHRCSATSEFVTVSLGIAVAAASGSEETIYKSADKALYTSKRKGRNCVTIYIG</sequence>
<dbReference type="NCBIfam" id="TIGR00229">
    <property type="entry name" value="sensory_box"/>
    <property type="match status" value="2"/>
</dbReference>
<dbReference type="SUPFAM" id="SSF55781">
    <property type="entry name" value="GAF domain-like"/>
    <property type="match status" value="1"/>
</dbReference>
<gene>
    <name evidence="5" type="ORF">ACFFK0_14540</name>
</gene>
<evidence type="ECO:0000259" key="2">
    <source>
        <dbReference type="PROSITE" id="PS50112"/>
    </source>
</evidence>
<feature type="domain" description="PAS" evidence="2">
    <location>
        <begin position="422"/>
        <end position="470"/>
    </location>
</feature>
<dbReference type="Gene3D" id="3.30.70.270">
    <property type="match status" value="1"/>
</dbReference>
<dbReference type="InterPro" id="IPR000700">
    <property type="entry name" value="PAS-assoc_C"/>
</dbReference>
<dbReference type="InterPro" id="IPR000160">
    <property type="entry name" value="GGDEF_dom"/>
</dbReference>
<dbReference type="PROSITE" id="PS50887">
    <property type="entry name" value="GGDEF"/>
    <property type="match status" value="1"/>
</dbReference>
<dbReference type="InterPro" id="IPR001610">
    <property type="entry name" value="PAC"/>
</dbReference>
<reference evidence="5 6" key="1">
    <citation type="submission" date="2024-09" db="EMBL/GenBank/DDBJ databases">
        <authorList>
            <person name="Sun Q."/>
            <person name="Mori K."/>
        </authorList>
    </citation>
    <scope>NUCLEOTIDE SEQUENCE [LARGE SCALE GENOMIC DNA]</scope>
    <source>
        <strain evidence="5 6">CCM 7759</strain>
    </source>
</reference>
<comment type="caution">
    <text evidence="5">The sequence shown here is derived from an EMBL/GenBank/DDBJ whole genome shotgun (WGS) entry which is preliminary data.</text>
</comment>
<dbReference type="InterPro" id="IPR052155">
    <property type="entry name" value="Biofilm_reg_signaling"/>
</dbReference>
<dbReference type="Gene3D" id="3.30.450.40">
    <property type="match status" value="1"/>
</dbReference>
<dbReference type="GO" id="GO:0052621">
    <property type="term" value="F:diguanylate cyclase activity"/>
    <property type="evidence" value="ECO:0007669"/>
    <property type="project" value="UniProtKB-EC"/>
</dbReference>
<dbReference type="RefSeq" id="WP_377470977.1">
    <property type="nucleotide sequence ID" value="NZ_JBHLWN010000060.1"/>
</dbReference>
<dbReference type="NCBIfam" id="TIGR00254">
    <property type="entry name" value="GGDEF"/>
    <property type="match status" value="1"/>
</dbReference>
<name>A0ABV6DLY6_9BACL</name>
<dbReference type="InterPro" id="IPR035965">
    <property type="entry name" value="PAS-like_dom_sf"/>
</dbReference>
<dbReference type="InterPro" id="IPR029016">
    <property type="entry name" value="GAF-like_dom_sf"/>
</dbReference>
<dbReference type="SMART" id="SM00086">
    <property type="entry name" value="PAC"/>
    <property type="match status" value="2"/>
</dbReference>
<evidence type="ECO:0000256" key="1">
    <source>
        <dbReference type="SAM" id="Coils"/>
    </source>
</evidence>
<dbReference type="CDD" id="cd01949">
    <property type="entry name" value="GGDEF"/>
    <property type="match status" value="1"/>
</dbReference>
<keyword evidence="5" id="KW-0808">Transferase</keyword>
<dbReference type="Pfam" id="PF01590">
    <property type="entry name" value="GAF"/>
    <property type="match status" value="1"/>
</dbReference>
<dbReference type="CDD" id="cd00130">
    <property type="entry name" value="PAS"/>
    <property type="match status" value="2"/>
</dbReference>
<dbReference type="PROSITE" id="PS50113">
    <property type="entry name" value="PAC"/>
    <property type="match status" value="2"/>
</dbReference>
<dbReference type="SUPFAM" id="SSF55785">
    <property type="entry name" value="PYP-like sensor domain (PAS domain)"/>
    <property type="match status" value="2"/>
</dbReference>
<evidence type="ECO:0000313" key="6">
    <source>
        <dbReference type="Proteomes" id="UP001589776"/>
    </source>
</evidence>
<proteinExistence type="predicted"/>
<dbReference type="PANTHER" id="PTHR44757:SF2">
    <property type="entry name" value="BIOFILM ARCHITECTURE MAINTENANCE PROTEIN MBAA"/>
    <property type="match status" value="1"/>
</dbReference>
<feature type="domain" description="PAC" evidence="3">
    <location>
        <begin position="497"/>
        <end position="548"/>
    </location>
</feature>
<feature type="coiled-coil region" evidence="1">
    <location>
        <begin position="394"/>
        <end position="428"/>
    </location>
</feature>
<dbReference type="Pfam" id="PF13426">
    <property type="entry name" value="PAS_9"/>
    <property type="match status" value="1"/>
</dbReference>
<dbReference type="PROSITE" id="PS50112">
    <property type="entry name" value="PAS"/>
    <property type="match status" value="2"/>
</dbReference>
<dbReference type="InterPro" id="IPR013655">
    <property type="entry name" value="PAS_fold_3"/>
</dbReference>
<dbReference type="SMART" id="SM00065">
    <property type="entry name" value="GAF"/>
    <property type="match status" value="1"/>
</dbReference>
<dbReference type="PANTHER" id="PTHR44757">
    <property type="entry name" value="DIGUANYLATE CYCLASE DGCP"/>
    <property type="match status" value="1"/>
</dbReference>
<feature type="domain" description="GGDEF" evidence="4">
    <location>
        <begin position="576"/>
        <end position="711"/>
    </location>
</feature>
<dbReference type="EC" id="2.7.7.65" evidence="5"/>
<dbReference type="SMART" id="SM00091">
    <property type="entry name" value="PAS"/>
    <property type="match status" value="2"/>
</dbReference>
<dbReference type="Proteomes" id="UP001589776">
    <property type="component" value="Unassembled WGS sequence"/>
</dbReference>
<dbReference type="SUPFAM" id="SSF55073">
    <property type="entry name" value="Nucleotide cyclase"/>
    <property type="match status" value="1"/>
</dbReference>
<keyword evidence="5" id="KW-0548">Nucleotidyltransferase</keyword>